<proteinExistence type="predicted"/>
<accession>A0A8S5MXG5</accession>
<sequence length="320" mass="37536">MQRPPFSRHSDRKTEVLSRLWDVQSDYASSPARVSRSFSSSVMMSRPVQPSSLGRQPSSIGRVRQRKETKYSATLNVYHPSILTIKDFKKHREKGVRMSPSYPPSQETVPQFFIIESLGLEDENEDRFEGKFLYNYLKILNKKPIYFYIRSRRELHMVADQFRQSRYRYLYLSCHGDKEAIYTTCDRIIFEDFASIFNKKLEHRRLFVSGCSVGQLEFAQSLFEKNGGMYSLTAPKKDVPFTQTLPFWTSFYYLMESIDSKSMKSATIYPSLQLCANMFDIDIVHFFKHPRIGITSNEFISNNVFSKRQLNKILKLKRST</sequence>
<feature type="compositionally biased region" description="Low complexity" evidence="1">
    <location>
        <begin position="38"/>
        <end position="48"/>
    </location>
</feature>
<feature type="compositionally biased region" description="Polar residues" evidence="1">
    <location>
        <begin position="49"/>
        <end position="59"/>
    </location>
</feature>
<evidence type="ECO:0000313" key="2">
    <source>
        <dbReference type="EMBL" id="DAD87093.1"/>
    </source>
</evidence>
<reference evidence="2" key="1">
    <citation type="journal article" date="2021" name="Proc. Natl. Acad. Sci. U.S.A.">
        <title>A Catalog of Tens of Thousands of Viruses from Human Metagenomes Reveals Hidden Associations with Chronic Diseases.</title>
        <authorList>
            <person name="Tisza M.J."/>
            <person name="Buck C.B."/>
        </authorList>
    </citation>
    <scope>NUCLEOTIDE SEQUENCE</scope>
    <source>
        <strain evidence="2">CtWaE18</strain>
    </source>
</reference>
<dbReference type="EMBL" id="BK015013">
    <property type="protein sequence ID" value="DAD87093.1"/>
    <property type="molecule type" value="Genomic_DNA"/>
</dbReference>
<evidence type="ECO:0000256" key="1">
    <source>
        <dbReference type="SAM" id="MobiDB-lite"/>
    </source>
</evidence>
<protein>
    <submittedName>
        <fullName evidence="2">Uncharacterized protein</fullName>
    </submittedName>
</protein>
<organism evidence="2">
    <name type="scientific">Myoviridae sp. ctWaE18</name>
    <dbReference type="NCBI Taxonomy" id="2826662"/>
    <lineage>
        <taxon>Viruses</taxon>
        <taxon>Duplodnaviria</taxon>
        <taxon>Heunggongvirae</taxon>
        <taxon>Uroviricota</taxon>
        <taxon>Caudoviricetes</taxon>
    </lineage>
</organism>
<feature type="region of interest" description="Disordered" evidence="1">
    <location>
        <begin position="38"/>
        <end position="66"/>
    </location>
</feature>
<name>A0A8S5MXG5_9CAUD</name>